<dbReference type="SUPFAM" id="SSF53850">
    <property type="entry name" value="Periplasmic binding protein-like II"/>
    <property type="match status" value="1"/>
</dbReference>
<protein>
    <submittedName>
        <fullName evidence="6">LysR family transcriptional regulator</fullName>
    </submittedName>
</protein>
<evidence type="ECO:0000313" key="7">
    <source>
        <dbReference type="Proteomes" id="UP000253759"/>
    </source>
</evidence>
<comment type="caution">
    <text evidence="6">The sequence shown here is derived from an EMBL/GenBank/DDBJ whole genome shotgun (WGS) entry which is preliminary data.</text>
</comment>
<accession>A0A369W333</accession>
<dbReference type="InterPro" id="IPR050950">
    <property type="entry name" value="HTH-type_LysR_regulators"/>
</dbReference>
<dbReference type="PROSITE" id="PS50931">
    <property type="entry name" value="HTH_LYSR"/>
    <property type="match status" value="1"/>
</dbReference>
<gene>
    <name evidence="6" type="ORF">DVH29_15490</name>
</gene>
<dbReference type="InterPro" id="IPR036390">
    <property type="entry name" value="WH_DNA-bd_sf"/>
</dbReference>
<evidence type="ECO:0000256" key="4">
    <source>
        <dbReference type="ARBA" id="ARBA00023163"/>
    </source>
</evidence>
<evidence type="ECO:0000256" key="3">
    <source>
        <dbReference type="ARBA" id="ARBA00023125"/>
    </source>
</evidence>
<evidence type="ECO:0000256" key="1">
    <source>
        <dbReference type="ARBA" id="ARBA00009437"/>
    </source>
</evidence>
<name>A0A369W333_9HYPH</name>
<dbReference type="PRINTS" id="PR00039">
    <property type="entry name" value="HTHLYSR"/>
</dbReference>
<proteinExistence type="inferred from homology"/>
<feature type="domain" description="HTH lysR-type" evidence="5">
    <location>
        <begin position="6"/>
        <end position="63"/>
    </location>
</feature>
<sequence>MTSGILDIRRLRYISAIAEHGSLSAASRVLHVAQPALSYHLSETEKQMGKPLFERSSKGMVPTAIGLLYLEHARLILDAVKLAELDLRRQMTNPQTGTTVKLMVIPSLASTFAPSILESLDRALSDVRIHLIEARTRLAEEHIASGQTDAAIALKAEIGRGELPLAFEELACMSSRQHGHGDDSPIGFAEVAASNLILPSRGNPLREFLELAARKAKLTLNVRMEIDGYEPRRHVVLAGHGTTVVGAGPFSNQESDPNLVLKPIVEPQLRRPIVLLLRDGFDAELGRTIRATLSTTLEAIQARTR</sequence>
<dbReference type="RefSeq" id="WP_114647090.1">
    <property type="nucleotide sequence ID" value="NZ_QQNH01000042.1"/>
</dbReference>
<organism evidence="6 7">
    <name type="scientific">Pelagibacterium lacus</name>
    <dbReference type="NCBI Taxonomy" id="2282655"/>
    <lineage>
        <taxon>Bacteria</taxon>
        <taxon>Pseudomonadati</taxon>
        <taxon>Pseudomonadota</taxon>
        <taxon>Alphaproteobacteria</taxon>
        <taxon>Hyphomicrobiales</taxon>
        <taxon>Devosiaceae</taxon>
        <taxon>Pelagibacterium</taxon>
    </lineage>
</organism>
<evidence type="ECO:0000259" key="5">
    <source>
        <dbReference type="PROSITE" id="PS50931"/>
    </source>
</evidence>
<dbReference type="Pfam" id="PF00126">
    <property type="entry name" value="HTH_1"/>
    <property type="match status" value="1"/>
</dbReference>
<dbReference type="OrthoDB" id="9791253at2"/>
<dbReference type="PANTHER" id="PTHR30419">
    <property type="entry name" value="HTH-TYPE TRANSCRIPTIONAL REGULATOR YBHD"/>
    <property type="match status" value="1"/>
</dbReference>
<evidence type="ECO:0000256" key="2">
    <source>
        <dbReference type="ARBA" id="ARBA00023015"/>
    </source>
</evidence>
<dbReference type="GO" id="GO:0003677">
    <property type="term" value="F:DNA binding"/>
    <property type="evidence" value="ECO:0007669"/>
    <property type="project" value="UniProtKB-KW"/>
</dbReference>
<dbReference type="Gene3D" id="1.10.10.10">
    <property type="entry name" value="Winged helix-like DNA-binding domain superfamily/Winged helix DNA-binding domain"/>
    <property type="match status" value="1"/>
</dbReference>
<dbReference type="SUPFAM" id="SSF46785">
    <property type="entry name" value="Winged helix' DNA-binding domain"/>
    <property type="match status" value="1"/>
</dbReference>
<dbReference type="InterPro" id="IPR000847">
    <property type="entry name" value="LysR_HTH_N"/>
</dbReference>
<keyword evidence="7" id="KW-1185">Reference proteome</keyword>
<evidence type="ECO:0000313" key="6">
    <source>
        <dbReference type="EMBL" id="RDE07682.1"/>
    </source>
</evidence>
<dbReference type="GO" id="GO:0005829">
    <property type="term" value="C:cytosol"/>
    <property type="evidence" value="ECO:0007669"/>
    <property type="project" value="TreeGrafter"/>
</dbReference>
<keyword evidence="2" id="KW-0805">Transcription regulation</keyword>
<keyword evidence="3" id="KW-0238">DNA-binding</keyword>
<comment type="similarity">
    <text evidence="1">Belongs to the LysR transcriptional regulatory family.</text>
</comment>
<dbReference type="Proteomes" id="UP000253759">
    <property type="component" value="Unassembled WGS sequence"/>
</dbReference>
<dbReference type="InterPro" id="IPR036388">
    <property type="entry name" value="WH-like_DNA-bd_sf"/>
</dbReference>
<dbReference type="GO" id="GO:0003700">
    <property type="term" value="F:DNA-binding transcription factor activity"/>
    <property type="evidence" value="ECO:0007669"/>
    <property type="project" value="InterPro"/>
</dbReference>
<dbReference type="Pfam" id="PF03466">
    <property type="entry name" value="LysR_substrate"/>
    <property type="match status" value="1"/>
</dbReference>
<keyword evidence="4" id="KW-0804">Transcription</keyword>
<reference evidence="7" key="1">
    <citation type="submission" date="2018-07" db="EMBL/GenBank/DDBJ databases">
        <authorList>
            <person name="Liu B.-T."/>
            <person name="Du Z."/>
        </authorList>
    </citation>
    <scope>NUCLEOTIDE SEQUENCE [LARGE SCALE GENOMIC DNA]</scope>
    <source>
        <strain evidence="7">XYN52</strain>
    </source>
</reference>
<dbReference type="Gene3D" id="3.40.190.10">
    <property type="entry name" value="Periplasmic binding protein-like II"/>
    <property type="match status" value="2"/>
</dbReference>
<dbReference type="AlphaFoldDB" id="A0A369W333"/>
<dbReference type="EMBL" id="QQNH01000042">
    <property type="protein sequence ID" value="RDE07682.1"/>
    <property type="molecule type" value="Genomic_DNA"/>
</dbReference>
<dbReference type="InterPro" id="IPR005119">
    <property type="entry name" value="LysR_subst-bd"/>
</dbReference>
<dbReference type="PANTHER" id="PTHR30419:SF8">
    <property type="entry name" value="NITROGEN ASSIMILATION TRANSCRIPTIONAL ACTIVATOR-RELATED"/>
    <property type="match status" value="1"/>
</dbReference>